<dbReference type="SMART" id="SM00089">
    <property type="entry name" value="PKD"/>
    <property type="match status" value="2"/>
</dbReference>
<accession>A0A838CYQ0</accession>
<gene>
    <name evidence="2" type="ORF">H0266_18305</name>
</gene>
<sequence>MKAKYKYLIASVASLVVVLSIYGFTVFGNAIPHLAGDISVGDTFDVVGGGSKEGGDFLDNTFDYEAPWYVDVNGEAEVGTMLFFRPTGSSLGDIAYNRGLTFAQPQTWARWFDTFNANEEYALNNFKELRSTYLQRKGDQDSEPYNLGHSRQLGWMSGAIVTQLERSYDKTIKYVNVQTTPWATGSVSAPNSATQGEYFNLTLDGEEFHPYASEMNFEIYIDGKKQTTETVQSSKVTNYTVPLRINDTGQHEIRVYSHDAVYRGEWAETNITIEASKIPPPPTDPPDEEEYGPPVADFDYAPNLVIEGKEVQFQDDSHHPDGLRIVDYDWDIDGASRSGRSPTYTKGTHGLISATLTVTDEKGSTDSTTQLIPVYSEPTAIIDTYIYDKTGDDTHLIDDNNNIINVIKTNIVRAGDPLIVDGRESYDRTGEELDFDWTFNGASETFSQTDKWGDVYYDQTGSFNIFLDVTNSVGLSDTDSTEVIVTDPVSYIDFKVGGHLKENRKVTLTDLTNSPERYPTDWDKSYYEIKPLDGQSESRINHVSSLGEPDNELLFEDDGDYAITLYIENESGWTGQLTKEITIAEDEKPVANFGTSEVIYRDSDNSNIATITIRDNSRSDDDDIIQERIWQYRYDTLNQYGTSGDFDSEEWTTLSDTNEELIELEVEDVGYYELRVKVKEQFGQPTIEQFVTDDDYRTNTSELRVVTVDNHAPVMEWAVPN</sequence>
<dbReference type="PROSITE" id="PS50093">
    <property type="entry name" value="PKD"/>
    <property type="match status" value="1"/>
</dbReference>
<dbReference type="SUPFAM" id="SSF49299">
    <property type="entry name" value="PKD domain"/>
    <property type="match status" value="2"/>
</dbReference>
<name>A0A838CYQ0_9BACI</name>
<dbReference type="Pfam" id="PF18911">
    <property type="entry name" value="PKD_4"/>
    <property type="match status" value="1"/>
</dbReference>
<protein>
    <submittedName>
        <fullName evidence="2">PKD domain-containing protein</fullName>
    </submittedName>
</protein>
<feature type="domain" description="PKD" evidence="1">
    <location>
        <begin position="429"/>
        <end position="492"/>
    </location>
</feature>
<dbReference type="AlphaFoldDB" id="A0A838CYQ0"/>
<dbReference type="EMBL" id="JACEFG010000005">
    <property type="protein sequence ID" value="MBA2176835.1"/>
    <property type="molecule type" value="Genomic_DNA"/>
</dbReference>
<reference evidence="2 3" key="1">
    <citation type="journal article" date="2004" name="Extremophiles">
        <title>Halobacillus locisalis sp. nov., a halophilic bacterium isolated from a marine solar saltern of the Yellow Sea in Korea.</title>
        <authorList>
            <person name="Yoon J.H."/>
            <person name="Kang K.H."/>
            <person name="Oh T.K."/>
            <person name="Park Y.H."/>
        </authorList>
    </citation>
    <scope>NUCLEOTIDE SEQUENCE [LARGE SCALE GENOMIC DNA]</scope>
    <source>
        <strain evidence="2 3">KCTC 3788</strain>
    </source>
</reference>
<dbReference type="Proteomes" id="UP000571017">
    <property type="component" value="Unassembled WGS sequence"/>
</dbReference>
<dbReference type="InterPro" id="IPR013783">
    <property type="entry name" value="Ig-like_fold"/>
</dbReference>
<evidence type="ECO:0000313" key="2">
    <source>
        <dbReference type="EMBL" id="MBA2176835.1"/>
    </source>
</evidence>
<dbReference type="RefSeq" id="WP_181473896.1">
    <property type="nucleotide sequence ID" value="NZ_JACEFG010000005.1"/>
</dbReference>
<dbReference type="InterPro" id="IPR022409">
    <property type="entry name" value="PKD/Chitinase_dom"/>
</dbReference>
<evidence type="ECO:0000313" key="3">
    <source>
        <dbReference type="Proteomes" id="UP000571017"/>
    </source>
</evidence>
<dbReference type="InterPro" id="IPR035986">
    <property type="entry name" value="PKD_dom_sf"/>
</dbReference>
<proteinExistence type="predicted"/>
<evidence type="ECO:0000259" key="1">
    <source>
        <dbReference type="PROSITE" id="PS50093"/>
    </source>
</evidence>
<dbReference type="Gene3D" id="2.60.40.10">
    <property type="entry name" value="Immunoglobulins"/>
    <property type="match status" value="2"/>
</dbReference>
<dbReference type="CDD" id="cd00146">
    <property type="entry name" value="PKD"/>
    <property type="match status" value="1"/>
</dbReference>
<comment type="caution">
    <text evidence="2">The sequence shown here is derived from an EMBL/GenBank/DDBJ whole genome shotgun (WGS) entry which is preliminary data.</text>
</comment>
<dbReference type="InterPro" id="IPR000601">
    <property type="entry name" value="PKD_dom"/>
</dbReference>
<keyword evidence="3" id="KW-1185">Reference proteome</keyword>
<organism evidence="2 3">
    <name type="scientific">Halobacillus locisalis</name>
    <dbReference type="NCBI Taxonomy" id="220753"/>
    <lineage>
        <taxon>Bacteria</taxon>
        <taxon>Bacillati</taxon>
        <taxon>Bacillota</taxon>
        <taxon>Bacilli</taxon>
        <taxon>Bacillales</taxon>
        <taxon>Bacillaceae</taxon>
        <taxon>Halobacillus</taxon>
    </lineage>
</organism>